<sequence length="255" mass="28740">MKQARILPSVLKGIQILQSIANQPNGMKLSEISQDLETPSSNMTLYLNTLMKSGSVIRDPLNRKFYISPRAIDLFQHAGKGLIHQLGPCADEPMQALHRHFNENILLGFRKDHLVIFIKHIRSTQVIGVNFEKEPDLPLHITAAGRAILAFLPKKEIDAYIKKASFEKVTSKTVSDETSLRRILEETRKKGFAFNPGEFEEEVMAVAVPILFNDHPIASLVMQFPLLRHTEEDAINAAPLIIEQAKIIENKLMNT</sequence>
<dbReference type="Pfam" id="PF09339">
    <property type="entry name" value="HTH_IclR"/>
    <property type="match status" value="1"/>
</dbReference>
<dbReference type="SMART" id="SM00346">
    <property type="entry name" value="HTH_ICLR"/>
    <property type="match status" value="1"/>
</dbReference>
<accession>A0A6P1M738</accession>
<dbReference type="SUPFAM" id="SSF46785">
    <property type="entry name" value="Winged helix' DNA-binding domain"/>
    <property type="match status" value="1"/>
</dbReference>
<protein>
    <submittedName>
        <fullName evidence="6">Helix-turn-helix domain-containing protein</fullName>
    </submittedName>
</protein>
<proteinExistence type="predicted"/>
<dbReference type="SUPFAM" id="SSF55781">
    <property type="entry name" value="GAF domain-like"/>
    <property type="match status" value="1"/>
</dbReference>
<evidence type="ECO:0000256" key="2">
    <source>
        <dbReference type="ARBA" id="ARBA00023125"/>
    </source>
</evidence>
<dbReference type="GO" id="GO:0003677">
    <property type="term" value="F:DNA binding"/>
    <property type="evidence" value="ECO:0007669"/>
    <property type="project" value="UniProtKB-KW"/>
</dbReference>
<keyword evidence="7" id="KW-1185">Reference proteome</keyword>
<dbReference type="InterPro" id="IPR036390">
    <property type="entry name" value="WH_DNA-bd_sf"/>
</dbReference>
<evidence type="ECO:0000313" key="6">
    <source>
        <dbReference type="EMBL" id="QHI68394.1"/>
    </source>
</evidence>
<keyword evidence="3" id="KW-0804">Transcription</keyword>
<evidence type="ECO:0000256" key="1">
    <source>
        <dbReference type="ARBA" id="ARBA00023015"/>
    </source>
</evidence>
<evidence type="ECO:0000256" key="3">
    <source>
        <dbReference type="ARBA" id="ARBA00023163"/>
    </source>
</evidence>
<dbReference type="GO" id="GO:0003700">
    <property type="term" value="F:DNA-binding transcription factor activity"/>
    <property type="evidence" value="ECO:0007669"/>
    <property type="project" value="TreeGrafter"/>
</dbReference>
<reference evidence="6 7" key="1">
    <citation type="submission" date="2020-01" db="EMBL/GenBank/DDBJ databases">
        <title>Ponticoccus aerotolerans gen. nov., sp. nov., an anaerobic bacterium and proposal of Ponticoccusceae fam. nov., Ponticoccusles ord. nov. and Ponticoccuse classis nov. in the phylum Kiritimatiellaeota.</title>
        <authorList>
            <person name="Zhou L.Y."/>
            <person name="Du Z.J."/>
        </authorList>
    </citation>
    <scope>NUCLEOTIDE SEQUENCE [LARGE SCALE GENOMIC DNA]</scope>
    <source>
        <strain evidence="6 7">S-5007</strain>
    </source>
</reference>
<dbReference type="PROSITE" id="PS51078">
    <property type="entry name" value="ICLR_ED"/>
    <property type="match status" value="1"/>
</dbReference>
<dbReference type="InterPro" id="IPR029016">
    <property type="entry name" value="GAF-like_dom_sf"/>
</dbReference>
<dbReference type="PANTHER" id="PTHR30136:SF24">
    <property type="entry name" value="HTH-TYPE TRANSCRIPTIONAL REPRESSOR ALLR"/>
    <property type="match status" value="1"/>
</dbReference>
<dbReference type="InterPro" id="IPR036388">
    <property type="entry name" value="WH-like_DNA-bd_sf"/>
</dbReference>
<keyword evidence="2" id="KW-0238">DNA-binding</keyword>
<dbReference type="InterPro" id="IPR050707">
    <property type="entry name" value="HTH_MetabolicPath_Reg"/>
</dbReference>
<dbReference type="RefSeq" id="WP_160626673.1">
    <property type="nucleotide sequence ID" value="NZ_CP047593.1"/>
</dbReference>
<dbReference type="GO" id="GO:0045892">
    <property type="term" value="P:negative regulation of DNA-templated transcription"/>
    <property type="evidence" value="ECO:0007669"/>
    <property type="project" value="TreeGrafter"/>
</dbReference>
<dbReference type="Gene3D" id="3.30.450.40">
    <property type="match status" value="1"/>
</dbReference>
<dbReference type="EMBL" id="CP047593">
    <property type="protein sequence ID" value="QHI68394.1"/>
    <property type="molecule type" value="Genomic_DNA"/>
</dbReference>
<dbReference type="Proteomes" id="UP000464954">
    <property type="component" value="Chromosome"/>
</dbReference>
<dbReference type="Pfam" id="PF01614">
    <property type="entry name" value="IclR_C"/>
    <property type="match status" value="1"/>
</dbReference>
<dbReference type="Gene3D" id="1.10.10.10">
    <property type="entry name" value="Winged helix-like DNA-binding domain superfamily/Winged helix DNA-binding domain"/>
    <property type="match status" value="1"/>
</dbReference>
<dbReference type="InterPro" id="IPR014757">
    <property type="entry name" value="Tscrpt_reg_IclR_C"/>
</dbReference>
<organism evidence="6 7">
    <name type="scientific">Tichowtungia aerotolerans</name>
    <dbReference type="NCBI Taxonomy" id="2697043"/>
    <lineage>
        <taxon>Bacteria</taxon>
        <taxon>Pseudomonadati</taxon>
        <taxon>Kiritimatiellota</taxon>
        <taxon>Tichowtungiia</taxon>
        <taxon>Tichowtungiales</taxon>
        <taxon>Tichowtungiaceae</taxon>
        <taxon>Tichowtungia</taxon>
    </lineage>
</organism>
<keyword evidence="1" id="KW-0805">Transcription regulation</keyword>
<gene>
    <name evidence="6" type="ORF">GT409_02620</name>
</gene>
<dbReference type="PANTHER" id="PTHR30136">
    <property type="entry name" value="HELIX-TURN-HELIX TRANSCRIPTIONAL REGULATOR, ICLR FAMILY"/>
    <property type="match status" value="1"/>
</dbReference>
<feature type="domain" description="HTH iclR-type" evidence="4">
    <location>
        <begin position="7"/>
        <end position="69"/>
    </location>
</feature>
<evidence type="ECO:0000259" key="4">
    <source>
        <dbReference type="PROSITE" id="PS51077"/>
    </source>
</evidence>
<evidence type="ECO:0000313" key="7">
    <source>
        <dbReference type="Proteomes" id="UP000464954"/>
    </source>
</evidence>
<evidence type="ECO:0000259" key="5">
    <source>
        <dbReference type="PROSITE" id="PS51078"/>
    </source>
</evidence>
<dbReference type="InterPro" id="IPR005471">
    <property type="entry name" value="Tscrpt_reg_IclR_N"/>
</dbReference>
<dbReference type="KEGG" id="taer:GT409_02620"/>
<dbReference type="PROSITE" id="PS51077">
    <property type="entry name" value="HTH_ICLR"/>
    <property type="match status" value="1"/>
</dbReference>
<dbReference type="AlphaFoldDB" id="A0A6P1M738"/>
<name>A0A6P1M738_9BACT</name>
<feature type="domain" description="IclR-ED" evidence="5">
    <location>
        <begin position="73"/>
        <end position="254"/>
    </location>
</feature>